<accession>A0A9Q3KQ83</accession>
<evidence type="ECO:0000256" key="1">
    <source>
        <dbReference type="SAM" id="MobiDB-lite"/>
    </source>
</evidence>
<gene>
    <name evidence="2" type="ORF">O181_123539</name>
</gene>
<comment type="caution">
    <text evidence="2">The sequence shown here is derived from an EMBL/GenBank/DDBJ whole genome shotgun (WGS) entry which is preliminary data.</text>
</comment>
<evidence type="ECO:0000313" key="3">
    <source>
        <dbReference type="Proteomes" id="UP000765509"/>
    </source>
</evidence>
<name>A0A9Q3KQ83_9BASI</name>
<proteinExistence type="predicted"/>
<keyword evidence="3" id="KW-1185">Reference proteome</keyword>
<feature type="compositionally biased region" description="Acidic residues" evidence="1">
    <location>
        <begin position="76"/>
        <end position="91"/>
    </location>
</feature>
<evidence type="ECO:0000313" key="2">
    <source>
        <dbReference type="EMBL" id="MBW0583824.1"/>
    </source>
</evidence>
<dbReference type="AlphaFoldDB" id="A0A9Q3KQ83"/>
<dbReference type="Proteomes" id="UP000765509">
    <property type="component" value="Unassembled WGS sequence"/>
</dbReference>
<feature type="region of interest" description="Disordered" evidence="1">
    <location>
        <begin position="73"/>
        <end position="112"/>
    </location>
</feature>
<organism evidence="2 3">
    <name type="scientific">Austropuccinia psidii MF-1</name>
    <dbReference type="NCBI Taxonomy" id="1389203"/>
    <lineage>
        <taxon>Eukaryota</taxon>
        <taxon>Fungi</taxon>
        <taxon>Dikarya</taxon>
        <taxon>Basidiomycota</taxon>
        <taxon>Pucciniomycotina</taxon>
        <taxon>Pucciniomycetes</taxon>
        <taxon>Pucciniales</taxon>
        <taxon>Sphaerophragmiaceae</taxon>
        <taxon>Austropuccinia</taxon>
    </lineage>
</organism>
<reference evidence="2" key="1">
    <citation type="submission" date="2021-03" db="EMBL/GenBank/DDBJ databases">
        <title>Draft genome sequence of rust myrtle Austropuccinia psidii MF-1, a brazilian biotype.</title>
        <authorList>
            <person name="Quecine M.C."/>
            <person name="Pachon D.M.R."/>
            <person name="Bonatelli M.L."/>
            <person name="Correr F.H."/>
            <person name="Franceschini L.M."/>
            <person name="Leite T.F."/>
            <person name="Margarido G.R.A."/>
            <person name="Almeida C.A."/>
            <person name="Ferrarezi J.A."/>
            <person name="Labate C.A."/>
        </authorList>
    </citation>
    <scope>NUCLEOTIDE SEQUENCE</scope>
    <source>
        <strain evidence="2">MF-1</strain>
    </source>
</reference>
<sequence length="167" mass="19465">MLGWQTGPPIGMEICSMGKITDWLSKVKLREAEDKSKAKIKSIFKLTKNKDDQKTNFMECNVDERISIMDRRIENESQEEVEGEQEVETQESEQGQSTESLSNQIKPEEPNPLACYLDKAIKENKEWATFDPKMWEEWSNRNIPPSSEYDDYIEKTSIKKPKLKLMP</sequence>
<protein>
    <submittedName>
        <fullName evidence="2">Uncharacterized protein</fullName>
    </submittedName>
</protein>
<dbReference type="EMBL" id="AVOT02116115">
    <property type="protein sequence ID" value="MBW0583824.1"/>
    <property type="molecule type" value="Genomic_DNA"/>
</dbReference>